<keyword evidence="1" id="KW-0175">Coiled coil</keyword>
<organism evidence="2 3">
    <name type="scientific">Parascedosporium putredinis</name>
    <dbReference type="NCBI Taxonomy" id="1442378"/>
    <lineage>
        <taxon>Eukaryota</taxon>
        <taxon>Fungi</taxon>
        <taxon>Dikarya</taxon>
        <taxon>Ascomycota</taxon>
        <taxon>Pezizomycotina</taxon>
        <taxon>Sordariomycetes</taxon>
        <taxon>Hypocreomycetidae</taxon>
        <taxon>Microascales</taxon>
        <taxon>Microascaceae</taxon>
        <taxon>Parascedosporium</taxon>
    </lineage>
</organism>
<protein>
    <submittedName>
        <fullName evidence="2">Uncharacterized protein</fullName>
    </submittedName>
</protein>
<gene>
    <name evidence="2" type="ORF">PPNO1_LOCUS8822</name>
</gene>
<dbReference type="Proteomes" id="UP000838763">
    <property type="component" value="Unassembled WGS sequence"/>
</dbReference>
<dbReference type="OrthoDB" id="27934at2759"/>
<dbReference type="EMBL" id="CALLCH030000019">
    <property type="protein sequence ID" value="CAI4219254.1"/>
    <property type="molecule type" value="Genomic_DNA"/>
</dbReference>
<evidence type="ECO:0000313" key="3">
    <source>
        <dbReference type="Proteomes" id="UP000838763"/>
    </source>
</evidence>
<dbReference type="AlphaFoldDB" id="A0A9P1HCQ8"/>
<evidence type="ECO:0000313" key="2">
    <source>
        <dbReference type="EMBL" id="CAI4219254.1"/>
    </source>
</evidence>
<keyword evidence="3" id="KW-1185">Reference proteome</keyword>
<reference evidence="2" key="1">
    <citation type="submission" date="2022-11" db="EMBL/GenBank/DDBJ databases">
        <authorList>
            <person name="Scott C."/>
            <person name="Bruce N."/>
        </authorList>
    </citation>
    <scope>NUCLEOTIDE SEQUENCE</scope>
</reference>
<comment type="caution">
    <text evidence="2">The sequence shown here is derived from an EMBL/GenBank/DDBJ whole genome shotgun (WGS) entry which is preliminary data.</text>
</comment>
<name>A0A9P1HCQ8_9PEZI</name>
<proteinExistence type="predicted"/>
<dbReference type="Gene3D" id="6.10.140.1020">
    <property type="match status" value="1"/>
</dbReference>
<evidence type="ECO:0000256" key="1">
    <source>
        <dbReference type="SAM" id="Coils"/>
    </source>
</evidence>
<accession>A0A9P1HCQ8</accession>
<sequence length="84" mass="9633">MARQFAAREQAEPAFAWKRERARLEEENRVLEARIAKLGDSGERAQETAPEESPRSEFTMGVMLRSLNIDLSVIGYDAVHEAWR</sequence>
<feature type="coiled-coil region" evidence="1">
    <location>
        <begin position="14"/>
        <end position="41"/>
    </location>
</feature>